<organism evidence="4 5">
    <name type="scientific">Staphylotrichum longicolle</name>
    <dbReference type="NCBI Taxonomy" id="669026"/>
    <lineage>
        <taxon>Eukaryota</taxon>
        <taxon>Fungi</taxon>
        <taxon>Dikarya</taxon>
        <taxon>Ascomycota</taxon>
        <taxon>Pezizomycotina</taxon>
        <taxon>Sordariomycetes</taxon>
        <taxon>Sordariomycetidae</taxon>
        <taxon>Sordariales</taxon>
        <taxon>Chaetomiaceae</taxon>
        <taxon>Staphylotrichum</taxon>
    </lineage>
</organism>
<dbReference type="Gene3D" id="1.25.40.10">
    <property type="entry name" value="Tetratricopeptide repeat domain"/>
    <property type="match status" value="1"/>
</dbReference>
<evidence type="ECO:0008006" key="6">
    <source>
        <dbReference type="Google" id="ProtNLM"/>
    </source>
</evidence>
<name>A0AAD4F5Q3_9PEZI</name>
<proteinExistence type="predicted"/>
<feature type="region of interest" description="Disordered" evidence="1">
    <location>
        <begin position="774"/>
        <end position="831"/>
    </location>
</feature>
<dbReference type="InterPro" id="IPR042470">
    <property type="entry name" value="RMI1_N_C_sf"/>
</dbReference>
<dbReference type="EMBL" id="JAHCVI010000001">
    <property type="protein sequence ID" value="KAG7293801.1"/>
    <property type="molecule type" value="Genomic_DNA"/>
</dbReference>
<sequence>MDPLTIATAAGSLAVTAGKVTLSFHEFIEAARRVDKTILELHREAATLQQVLVSVEKTLKDCGSRSLTLWQFDDELWKAIQAPLTDCQAVLDELVEFTQSLKAGATKKNTLGILGKTSLQLQFTFKASNIEALKDRISASNCAIQTALAAVNVSLGMRGNLKQDELFKELQELRSHLTKLTALANNPPAKNLQSLVRVGKAFYAKAGSTASTDYEPILEEVNEAFYDDDGDDIVDFFKSFKELATQSLAKSDFDQADMFLRKAIEKSSPSSTSRAQQRRPPVSRETQVSLDLQLAATCCMLEKWDEAAQILTPHTPPADYSRVDAIVLLCGVSAAFVGQDRLPEALRLCKAAVQGHRRAAAAAQKGGEPDGDGYWEALLLLATIYEMMGHKAEAEAIRHTLPASRTSVRAVEPKFIPARYIQQIVQETSSTPAQQPAAETNAHIHATNDDEWSAAPPVHRPAAEKDANPSATNDEERGARFDRRFQKAYAKALGAAMISTRFDTGGWPNALAATPSKYFHINLHHCGNMGKLALYDAQEGMRVIRQIAQRMIQPDGNISSIIRLLNDPEQAQYNIKPQIEALRESTQKCFERGQQTVKRFVDWCLTIMGLHTTILSRQGDVIKELERNPGLVTTVDYSSAYIDAFEDSILPAINELENLLTMSEPERAAEETKFPQPTPPSLPWLRALCSARTPPPPLASLLATARARLLAADLTAPGLLDAEYVAAHSLPPDLAAGAETTREARLGRQVVVQVLDIEDISRSRWEAVEEMEALARGEGTRGREVVRLPTSSSSGNGGEEDGVGDAEGEGTQGQGQGQQQQGGASGKHSTHKLVVQDCKGQKVHAIELKRVERLAVGKTLIGEKILLRAGTVVARGVVLLDPAQCVVLGGKVDAWHRAWVEGRLARLKEAVAAERG</sequence>
<accession>A0AAD4F5Q3</accession>
<evidence type="ECO:0000313" key="5">
    <source>
        <dbReference type="Proteomes" id="UP001197093"/>
    </source>
</evidence>
<comment type="caution">
    <text evidence="4">The sequence shown here is derived from an EMBL/GenBank/DDBJ whole genome shotgun (WGS) entry which is preliminary data.</text>
</comment>
<evidence type="ECO:0000259" key="2">
    <source>
        <dbReference type="Pfam" id="PF08585"/>
    </source>
</evidence>
<dbReference type="AlphaFoldDB" id="A0AAD4F5Q3"/>
<feature type="domain" description="RMI1 N-terminal" evidence="3">
    <location>
        <begin position="679"/>
        <end position="716"/>
    </location>
</feature>
<dbReference type="Proteomes" id="UP001197093">
    <property type="component" value="Unassembled WGS sequence"/>
</dbReference>
<dbReference type="InterPro" id="IPR011990">
    <property type="entry name" value="TPR-like_helical_dom_sf"/>
</dbReference>
<gene>
    <name evidence="4" type="ORF">NEMBOFW57_003858</name>
</gene>
<feature type="region of interest" description="Disordered" evidence="1">
    <location>
        <begin position="451"/>
        <end position="479"/>
    </location>
</feature>
<feature type="compositionally biased region" description="Acidic residues" evidence="1">
    <location>
        <begin position="798"/>
        <end position="808"/>
    </location>
</feature>
<keyword evidence="5" id="KW-1185">Reference proteome</keyword>
<evidence type="ECO:0000313" key="4">
    <source>
        <dbReference type="EMBL" id="KAG7293801.1"/>
    </source>
</evidence>
<feature type="compositionally biased region" description="Basic and acidic residues" evidence="1">
    <location>
        <begin position="774"/>
        <end position="786"/>
    </location>
</feature>
<feature type="region of interest" description="Disordered" evidence="1">
    <location>
        <begin position="265"/>
        <end position="286"/>
    </location>
</feature>
<dbReference type="InterPro" id="IPR049363">
    <property type="entry name" value="RMI1_N"/>
</dbReference>
<dbReference type="InterPro" id="IPR013894">
    <property type="entry name" value="RMI1_OB"/>
</dbReference>
<dbReference type="Pfam" id="PF21000">
    <property type="entry name" value="RMI1_N_N"/>
    <property type="match status" value="1"/>
</dbReference>
<dbReference type="Pfam" id="PF08585">
    <property type="entry name" value="RMI1_N_C"/>
    <property type="match status" value="1"/>
</dbReference>
<evidence type="ECO:0000256" key="1">
    <source>
        <dbReference type="SAM" id="MobiDB-lite"/>
    </source>
</evidence>
<dbReference type="Gene3D" id="2.40.50.770">
    <property type="entry name" value="RecQ-mediated genome instability protein Rmi1, C-terminal domain"/>
    <property type="match status" value="1"/>
</dbReference>
<protein>
    <recommendedName>
        <fullName evidence="6">Fungal N-terminal domain-containing protein</fullName>
    </recommendedName>
</protein>
<dbReference type="SUPFAM" id="SSF48452">
    <property type="entry name" value="TPR-like"/>
    <property type="match status" value="1"/>
</dbReference>
<feature type="domain" description="RecQ mediated genome instability protein 1 OB-fold" evidence="2">
    <location>
        <begin position="734"/>
        <end position="903"/>
    </location>
</feature>
<reference evidence="4" key="1">
    <citation type="submission" date="2023-02" db="EMBL/GenBank/DDBJ databases">
        <authorList>
            <person name="Palmer J.M."/>
        </authorList>
    </citation>
    <scope>NUCLEOTIDE SEQUENCE</scope>
    <source>
        <strain evidence="4">FW57</strain>
    </source>
</reference>
<evidence type="ECO:0000259" key="3">
    <source>
        <dbReference type="Pfam" id="PF21000"/>
    </source>
</evidence>